<keyword evidence="3" id="KW-1185">Reference proteome</keyword>
<proteinExistence type="predicted"/>
<feature type="region of interest" description="Disordered" evidence="1">
    <location>
        <begin position="130"/>
        <end position="159"/>
    </location>
</feature>
<evidence type="ECO:0000313" key="2">
    <source>
        <dbReference type="EMBL" id="KAL1249350.1"/>
    </source>
</evidence>
<comment type="caution">
    <text evidence="2">The sequence shown here is derived from an EMBL/GenBank/DDBJ whole genome shotgun (WGS) entry which is preliminary data.</text>
</comment>
<gene>
    <name evidence="2" type="ORF">QQF64_020355</name>
</gene>
<name>A0ABR3L8X8_9TELE</name>
<accession>A0ABR3L8X8</accession>
<evidence type="ECO:0000313" key="3">
    <source>
        <dbReference type="Proteomes" id="UP001558613"/>
    </source>
</evidence>
<protein>
    <submittedName>
        <fullName evidence="2">Uncharacterized protein</fullName>
    </submittedName>
</protein>
<dbReference type="Proteomes" id="UP001558613">
    <property type="component" value="Unassembled WGS sequence"/>
</dbReference>
<organism evidence="2 3">
    <name type="scientific">Cirrhinus molitorella</name>
    <name type="common">mud carp</name>
    <dbReference type="NCBI Taxonomy" id="172907"/>
    <lineage>
        <taxon>Eukaryota</taxon>
        <taxon>Metazoa</taxon>
        <taxon>Chordata</taxon>
        <taxon>Craniata</taxon>
        <taxon>Vertebrata</taxon>
        <taxon>Euteleostomi</taxon>
        <taxon>Actinopterygii</taxon>
        <taxon>Neopterygii</taxon>
        <taxon>Teleostei</taxon>
        <taxon>Ostariophysi</taxon>
        <taxon>Cypriniformes</taxon>
        <taxon>Cyprinidae</taxon>
        <taxon>Labeoninae</taxon>
        <taxon>Labeonini</taxon>
        <taxon>Cirrhinus</taxon>
    </lineage>
</organism>
<dbReference type="EMBL" id="JAYMGO010000023">
    <property type="protein sequence ID" value="KAL1249350.1"/>
    <property type="molecule type" value="Genomic_DNA"/>
</dbReference>
<reference evidence="2 3" key="1">
    <citation type="submission" date="2023-09" db="EMBL/GenBank/DDBJ databases">
        <authorList>
            <person name="Wang M."/>
        </authorList>
    </citation>
    <scope>NUCLEOTIDE SEQUENCE [LARGE SCALE GENOMIC DNA]</scope>
    <source>
        <strain evidence="2">GT-2023</strain>
        <tissue evidence="2">Liver</tissue>
    </source>
</reference>
<evidence type="ECO:0000256" key="1">
    <source>
        <dbReference type="SAM" id="MobiDB-lite"/>
    </source>
</evidence>
<sequence length="159" mass="17710">MNSSDGTRPEDRLSPGDCLDEESSAAKYVEGMCPTCFKFDTTVPSHLVEGQETVIITQQHLKHQDPDHQLCTPTSTLFTRGLIYRSLPDKTATHVLLPHAMDEILQWLTEISILQQQIVEHLATCQGETEQELTAFSEHPPPVGPLRTSHPVAEVDSPR</sequence>